<organism evidence="2 3">
    <name type="scientific">Ambrosia artemisiifolia</name>
    <name type="common">Common ragweed</name>
    <dbReference type="NCBI Taxonomy" id="4212"/>
    <lineage>
        <taxon>Eukaryota</taxon>
        <taxon>Viridiplantae</taxon>
        <taxon>Streptophyta</taxon>
        <taxon>Embryophyta</taxon>
        <taxon>Tracheophyta</taxon>
        <taxon>Spermatophyta</taxon>
        <taxon>Magnoliopsida</taxon>
        <taxon>eudicotyledons</taxon>
        <taxon>Gunneridae</taxon>
        <taxon>Pentapetalae</taxon>
        <taxon>asterids</taxon>
        <taxon>campanulids</taxon>
        <taxon>Asterales</taxon>
        <taxon>Asteraceae</taxon>
        <taxon>Asteroideae</taxon>
        <taxon>Heliantheae alliance</taxon>
        <taxon>Heliantheae</taxon>
        <taxon>Ambrosia</taxon>
    </lineage>
</organism>
<dbReference type="InterPro" id="IPR032675">
    <property type="entry name" value="LRR_dom_sf"/>
</dbReference>
<dbReference type="CDD" id="cd22160">
    <property type="entry name" value="F-box_AtFBL13-like"/>
    <property type="match status" value="2"/>
</dbReference>
<dbReference type="SUPFAM" id="SSF81383">
    <property type="entry name" value="F-box domain"/>
    <property type="match status" value="2"/>
</dbReference>
<name>A0AAD5CWR3_AMBAR</name>
<feature type="domain" description="F-box" evidence="1">
    <location>
        <begin position="17"/>
        <end position="56"/>
    </location>
</feature>
<sequence length="869" mass="98815">MEGDCGRLNLMDFISKMPDDVLVMILSLMPIKDAAVTGSLSTRWRYLWRNLIRLNFDGTEILDKMANDEVLCDLEVNKYINQVSNVISSYNHPKVHDFRVRFDLDDSASEEIDEWIEFALGKKVERLELDLLYKNYGTRYPEENYEFRLPSSVSMVGEMLSLKKLFLKCVNFIGPTLNEILMNSPHLEKLYLFGSDVFPSICFGGQGINLKHFKLVACSGFESISLYGFDLVSFIYHGPEIKLHLTDLPKLKELDIGEVSVGLENNVFRQISSCALYLQVLELDMRSTKKGLDVNAILKFPNVKKLKLAIQSEGDDSLLEFTSIAQACPSLETFLISLHWISPTKRRRKVRHVAAPHVHKHLKQLEFIGYYGRISDLELAVYVIDNAAALKKIIIDPSCDAFGGRLSIQDCWKRQPAARSSAMRQLIPLLPPGSRRRLNFMDFISKMPDDVLVMMLSLMPIKDAAVTSSLSTRWTYLWRKLTRLNFDGTGTLDKMADDEVLCDIERDKYIIQVYNVISSYSHPRVRDFRIRFDLDDSASEEIDQWIQFALEKKVETLELDLLDKNYDCRDPDENYEFRLPSSVSVVGGMLSLKKLFLKYVNVIGPTLNEILMNSPHLEKLYMFGSDVYPCICFGGQGINLKHFKLVSCSGLESISLYGFDLVSFAYYGPEIKLHLTDLPKLKELEVGEVSVGLENNVFRQISSCAPYLQALELDMRSPKKGIDVNAIVKLPNVKKLTLLMDAEEDDCLLEFTSIAQACPSLETFSISLHWFSPLKRRKEIRRVAAPHVHENLKRLEINGYYGRISDFELAVYVIENAAALKKIVIDPCCQAFGGSLTKQDCLKRLPAARSSAKRQLTPLLPPGVDLDIV</sequence>
<evidence type="ECO:0000259" key="1">
    <source>
        <dbReference type="SMART" id="SM00256"/>
    </source>
</evidence>
<dbReference type="Gene3D" id="3.80.10.10">
    <property type="entry name" value="Ribonuclease Inhibitor"/>
    <property type="match status" value="2"/>
</dbReference>
<accession>A0AAD5CWR3</accession>
<protein>
    <recommendedName>
        <fullName evidence="1">F-box domain-containing protein</fullName>
    </recommendedName>
</protein>
<dbReference type="PANTHER" id="PTHR34145:SF68">
    <property type="entry name" value="FBD DOMAIN-CONTAINING PROTEIN"/>
    <property type="match status" value="1"/>
</dbReference>
<dbReference type="InterPro" id="IPR053772">
    <property type="entry name" value="At1g61320/At1g61330-like"/>
</dbReference>
<evidence type="ECO:0000313" key="2">
    <source>
        <dbReference type="EMBL" id="KAI7748369.1"/>
    </source>
</evidence>
<evidence type="ECO:0000313" key="3">
    <source>
        <dbReference type="Proteomes" id="UP001206925"/>
    </source>
</evidence>
<dbReference type="Pfam" id="PF23622">
    <property type="entry name" value="LRR_At1g61320_AtMIF1"/>
    <property type="match status" value="2"/>
</dbReference>
<dbReference type="InterPro" id="IPR001810">
    <property type="entry name" value="F-box_dom"/>
</dbReference>
<feature type="domain" description="F-box" evidence="1">
    <location>
        <begin position="447"/>
        <end position="487"/>
    </location>
</feature>
<dbReference type="InterPro" id="IPR053781">
    <property type="entry name" value="F-box_AtFBL13-like"/>
</dbReference>
<comment type="caution">
    <text evidence="2">The sequence shown here is derived from an EMBL/GenBank/DDBJ whole genome shotgun (WGS) entry which is preliminary data.</text>
</comment>
<dbReference type="SMART" id="SM00256">
    <property type="entry name" value="FBOX"/>
    <property type="match status" value="2"/>
</dbReference>
<dbReference type="Proteomes" id="UP001206925">
    <property type="component" value="Unassembled WGS sequence"/>
</dbReference>
<gene>
    <name evidence="2" type="ORF">M8C21_021636</name>
</gene>
<dbReference type="InterPro" id="IPR055357">
    <property type="entry name" value="LRR_At1g61320_AtMIF1"/>
</dbReference>
<dbReference type="SUPFAM" id="SSF52047">
    <property type="entry name" value="RNI-like"/>
    <property type="match status" value="2"/>
</dbReference>
<dbReference type="PANTHER" id="PTHR34145">
    <property type="entry name" value="OS02G0105600 PROTEIN"/>
    <property type="match status" value="1"/>
</dbReference>
<proteinExistence type="predicted"/>
<dbReference type="Pfam" id="PF00646">
    <property type="entry name" value="F-box"/>
    <property type="match status" value="2"/>
</dbReference>
<dbReference type="AlphaFoldDB" id="A0AAD5CWR3"/>
<dbReference type="EMBL" id="JAMZMK010006540">
    <property type="protein sequence ID" value="KAI7748369.1"/>
    <property type="molecule type" value="Genomic_DNA"/>
</dbReference>
<reference evidence="2" key="1">
    <citation type="submission" date="2022-06" db="EMBL/GenBank/DDBJ databases">
        <title>Uncovering the hologenomic basis of an extraordinary plant invasion.</title>
        <authorList>
            <person name="Bieker V.C."/>
            <person name="Martin M.D."/>
            <person name="Gilbert T."/>
            <person name="Hodgins K."/>
            <person name="Battlay P."/>
            <person name="Petersen B."/>
            <person name="Wilson J."/>
        </authorList>
    </citation>
    <scope>NUCLEOTIDE SEQUENCE</scope>
    <source>
        <strain evidence="2">AA19_3_7</strain>
        <tissue evidence="2">Leaf</tissue>
    </source>
</reference>
<dbReference type="InterPro" id="IPR036047">
    <property type="entry name" value="F-box-like_dom_sf"/>
</dbReference>
<keyword evidence="3" id="KW-1185">Reference proteome</keyword>